<evidence type="ECO:0000313" key="3">
    <source>
        <dbReference type="Proteomes" id="UP000700212"/>
    </source>
</evidence>
<feature type="transmembrane region" description="Helical" evidence="1">
    <location>
        <begin position="61"/>
        <end position="78"/>
    </location>
</feature>
<dbReference type="Proteomes" id="UP000700212">
    <property type="component" value="Unassembled WGS sequence"/>
</dbReference>
<reference evidence="2" key="2">
    <citation type="submission" date="2021-09" db="EMBL/GenBank/DDBJ databases">
        <authorList>
            <person name="Gilroy R."/>
        </authorList>
    </citation>
    <scope>NUCLEOTIDE SEQUENCE</scope>
    <source>
        <strain evidence="2">CHK160-4876</strain>
    </source>
</reference>
<gene>
    <name evidence="2" type="ORF">K8V30_07775</name>
</gene>
<comment type="caution">
    <text evidence="2">The sequence shown here is derived from an EMBL/GenBank/DDBJ whole genome shotgun (WGS) entry which is preliminary data.</text>
</comment>
<keyword evidence="1" id="KW-1133">Transmembrane helix</keyword>
<evidence type="ECO:0000256" key="1">
    <source>
        <dbReference type="SAM" id="Phobius"/>
    </source>
</evidence>
<keyword evidence="1" id="KW-0812">Transmembrane</keyword>
<accession>A0A921NBT2</accession>
<proteinExistence type="predicted"/>
<reference evidence="2" key="1">
    <citation type="journal article" date="2021" name="PeerJ">
        <title>Extensive microbial diversity within the chicken gut microbiome revealed by metagenomics and culture.</title>
        <authorList>
            <person name="Gilroy R."/>
            <person name="Ravi A."/>
            <person name="Getino M."/>
            <person name="Pursley I."/>
            <person name="Horton D.L."/>
            <person name="Alikhan N.F."/>
            <person name="Baker D."/>
            <person name="Gharbi K."/>
            <person name="Hall N."/>
            <person name="Watson M."/>
            <person name="Adriaenssens E.M."/>
            <person name="Foster-Nyarko E."/>
            <person name="Jarju S."/>
            <person name="Secka A."/>
            <person name="Antonio M."/>
            <person name="Oren A."/>
            <person name="Chaudhuri R.R."/>
            <person name="La Ragione R."/>
            <person name="Hildebrand F."/>
            <person name="Pallen M.J."/>
        </authorList>
    </citation>
    <scope>NUCLEOTIDE SEQUENCE</scope>
    <source>
        <strain evidence="2">CHK160-4876</strain>
    </source>
</reference>
<name>A0A921NBT2_9BACL</name>
<dbReference type="InterPro" id="IPR024515">
    <property type="entry name" value="DUF3397"/>
</dbReference>
<dbReference type="Pfam" id="PF11877">
    <property type="entry name" value="DUF3397"/>
    <property type="match status" value="1"/>
</dbReference>
<feature type="transmembrane region" description="Helical" evidence="1">
    <location>
        <begin position="99"/>
        <end position="121"/>
    </location>
</feature>
<dbReference type="AlphaFoldDB" id="A0A921NBT2"/>
<evidence type="ECO:0000313" key="2">
    <source>
        <dbReference type="EMBL" id="HJH11561.1"/>
    </source>
</evidence>
<organism evidence="2 3">
    <name type="scientific">Metalysinibacillus jejuensis</name>
    <dbReference type="NCBI Taxonomy" id="914327"/>
    <lineage>
        <taxon>Bacteria</taxon>
        <taxon>Bacillati</taxon>
        <taxon>Bacillota</taxon>
        <taxon>Bacilli</taxon>
        <taxon>Bacillales</taxon>
        <taxon>Caryophanaceae</taxon>
        <taxon>Metalysinibacillus</taxon>
    </lineage>
</organism>
<dbReference type="EMBL" id="DYTV01000101">
    <property type="protein sequence ID" value="HJH11561.1"/>
    <property type="molecule type" value="Genomic_DNA"/>
</dbReference>
<keyword evidence="1" id="KW-0472">Membrane</keyword>
<feature type="transmembrane region" description="Helical" evidence="1">
    <location>
        <begin position="6"/>
        <end position="25"/>
    </location>
</feature>
<sequence length="123" mass="13710">MIILQGLLSVILFIPHSIFIGMLALSKKVEAITVGRAADITTVALLISVPLALEALTGKKLGFALFSMLIIIAMYSTMKVWRTEKDISIRKLSRKIWRIYFVLLSVLYAITLLTGTLYHSVNN</sequence>
<protein>
    <submittedName>
        <fullName evidence="2">DUF3397 family protein</fullName>
    </submittedName>
</protein>